<dbReference type="PANTHER" id="PTHR30212">
    <property type="entry name" value="PROTEIN YIIM"/>
    <property type="match status" value="1"/>
</dbReference>
<dbReference type="InterPro" id="IPR005163">
    <property type="entry name" value="Tri_helical_YiiM-like"/>
</dbReference>
<dbReference type="GO" id="GO:0051537">
    <property type="term" value="F:2 iron, 2 sulfur cluster binding"/>
    <property type="evidence" value="ECO:0007669"/>
    <property type="project" value="UniProtKB-KW"/>
</dbReference>
<keyword evidence="1" id="KW-0408">Iron</keyword>
<dbReference type="InterPro" id="IPR012675">
    <property type="entry name" value="Beta-grasp_dom_sf"/>
</dbReference>
<dbReference type="Pfam" id="PF00111">
    <property type="entry name" value="Fer2"/>
    <property type="match status" value="1"/>
</dbReference>
<dbReference type="InterPro" id="IPR008333">
    <property type="entry name" value="Cbr1-like_FAD-bd_dom"/>
</dbReference>
<dbReference type="EC" id="1.14.12.17" evidence="6"/>
<dbReference type="Pfam" id="PF00175">
    <property type="entry name" value="NAD_binding_1"/>
    <property type="match status" value="1"/>
</dbReference>
<keyword evidence="6" id="KW-0560">Oxidoreductase</keyword>
<dbReference type="PRINTS" id="PR00410">
    <property type="entry name" value="PHEHYDRXLASE"/>
</dbReference>
<keyword evidence="1" id="KW-0479">Metal-binding</keyword>
<feature type="domain" description="MOSC" evidence="4">
    <location>
        <begin position="29"/>
        <end position="164"/>
    </location>
</feature>
<dbReference type="Gene3D" id="3.40.50.80">
    <property type="entry name" value="Nucleotide-binding domain of ferredoxin-NADP reductase (FNR) module"/>
    <property type="match status" value="1"/>
</dbReference>
<dbReference type="RefSeq" id="WP_048631574.1">
    <property type="nucleotide sequence ID" value="NZ_CVQQ01000003.1"/>
</dbReference>
<dbReference type="PROSITE" id="PS51384">
    <property type="entry name" value="FAD_FR"/>
    <property type="match status" value="1"/>
</dbReference>
<keyword evidence="2" id="KW-0411">Iron-sulfur</keyword>
<protein>
    <submittedName>
        <fullName evidence="6">Flavodoxin reductase family protein</fullName>
        <ecNumber evidence="6">1.14.12.17</ecNumber>
    </submittedName>
</protein>
<dbReference type="CDD" id="cd00207">
    <property type="entry name" value="fer2"/>
    <property type="match status" value="1"/>
</dbReference>
<evidence type="ECO:0000256" key="1">
    <source>
        <dbReference type="ARBA" id="ARBA00022714"/>
    </source>
</evidence>
<evidence type="ECO:0000259" key="4">
    <source>
        <dbReference type="PROSITE" id="PS51340"/>
    </source>
</evidence>
<dbReference type="InterPro" id="IPR001433">
    <property type="entry name" value="OxRdtase_FAD/NAD-bd"/>
</dbReference>
<dbReference type="GO" id="GO:0008941">
    <property type="term" value="F:nitric oxide dioxygenase NAD(P)H activity"/>
    <property type="evidence" value="ECO:0007669"/>
    <property type="project" value="UniProtKB-EC"/>
</dbReference>
<dbReference type="Gene3D" id="2.40.30.10">
    <property type="entry name" value="Translation factors"/>
    <property type="match status" value="1"/>
</dbReference>
<accession>A0A448J1W8</accession>
<dbReference type="InterPro" id="IPR005302">
    <property type="entry name" value="MoCF_Sase_C"/>
</dbReference>
<dbReference type="InterPro" id="IPR017938">
    <property type="entry name" value="Riboflavin_synthase-like_b-brl"/>
</dbReference>
<dbReference type="SUPFAM" id="SSF63380">
    <property type="entry name" value="Riboflavin synthase domain-like"/>
    <property type="match status" value="1"/>
</dbReference>
<gene>
    <name evidence="6" type="primary">hmp_6</name>
    <name evidence="6" type="ORF">NCTC10437_05640</name>
</gene>
<dbReference type="EMBL" id="LR134356">
    <property type="protein sequence ID" value="VEG58608.1"/>
    <property type="molecule type" value="Genomic_DNA"/>
</dbReference>
<name>A0A448J1W8_MYCAU</name>
<feature type="region of interest" description="Disordered" evidence="3">
    <location>
        <begin position="212"/>
        <end position="238"/>
    </location>
</feature>
<dbReference type="OrthoDB" id="9801223at2"/>
<dbReference type="InterPro" id="IPR039261">
    <property type="entry name" value="FNR_nucleotide-bd"/>
</dbReference>
<dbReference type="GO" id="GO:0030151">
    <property type="term" value="F:molybdenum ion binding"/>
    <property type="evidence" value="ECO:0007669"/>
    <property type="project" value="InterPro"/>
</dbReference>
<dbReference type="InterPro" id="IPR017927">
    <property type="entry name" value="FAD-bd_FR_type"/>
</dbReference>
<evidence type="ECO:0000256" key="3">
    <source>
        <dbReference type="SAM" id="MobiDB-lite"/>
    </source>
</evidence>
<dbReference type="Gene3D" id="3.10.20.30">
    <property type="match status" value="1"/>
</dbReference>
<sequence>MAKLISVNVGLPTDVNWRGRTVFTGAWKSPVAGSRMVRQLNVDGDGQGDLGGHGGENRAVLVYQLESYRHWAEEFGRDDLVPGMLGENLTVDGLPDDEVCIGDRYRIGAAVFEVTQPRVTCYRAGMRIGVPEMAALLVAHRRPGFYCRVLTEGEIEAGQEIVKIASGPEAVTVAEIDALLYLPGHPRDVLERALRIPALSPGWKTSLQNLAAQADGDSPATGNAGLTAAGGPPPGWAGFRPMDVTAVAEESSTVRSISLADPDGATLPEWLPGQSITVRLPGDGDRPLIRNYSLSNAPGSAVFRISVKRENHGLASSFLHSQVEPGDRIDVAAPRGSFFLTDRENPVILLSAGVGITPVLAMLHVLADAGSRRQIWWLHGARNGSEHPFRAESVELLDRLSHSRSHIFYSRPNPDDRPGVDFTDAGRLSIEAIRALGAPRDADAYLCGPTALMTELGAALVDYGLDPSRVHTEIFGAAAALTPGIAAASVPPHLPAGPPGPGPDVQFARSGISAPWGPPSNSLLEFAETCDVPTRWSCRTGVCHNCETAVLSGSVRYDPEPLEAPAVGNILICCAQPAEAVVVDL</sequence>
<organism evidence="6 7">
    <name type="scientific">Mycolicibacterium aurum</name>
    <name type="common">Mycobacterium aurum</name>
    <dbReference type="NCBI Taxonomy" id="1791"/>
    <lineage>
        <taxon>Bacteria</taxon>
        <taxon>Bacillati</taxon>
        <taxon>Actinomycetota</taxon>
        <taxon>Actinomycetes</taxon>
        <taxon>Mycobacteriales</taxon>
        <taxon>Mycobacteriaceae</taxon>
        <taxon>Mycolicibacterium</taxon>
    </lineage>
</organism>
<proteinExistence type="predicted"/>
<keyword evidence="1" id="KW-0001">2Fe-2S</keyword>
<reference evidence="6 7" key="1">
    <citation type="submission" date="2018-12" db="EMBL/GenBank/DDBJ databases">
        <authorList>
            <consortium name="Pathogen Informatics"/>
        </authorList>
    </citation>
    <scope>NUCLEOTIDE SEQUENCE [LARGE SCALE GENOMIC DNA]</scope>
    <source>
        <strain evidence="6 7">NCTC10437</strain>
    </source>
</reference>
<dbReference type="Proteomes" id="UP000279306">
    <property type="component" value="Chromosome"/>
</dbReference>
<dbReference type="Gene3D" id="2.40.33.20">
    <property type="entry name" value="PK beta-barrel domain-like"/>
    <property type="match status" value="1"/>
</dbReference>
<dbReference type="KEGG" id="mauu:NCTC10437_05640"/>
<dbReference type="InterPro" id="IPR052353">
    <property type="entry name" value="Benzoxazolinone_Detox_Enz"/>
</dbReference>
<dbReference type="InterPro" id="IPR036010">
    <property type="entry name" value="2Fe-2S_ferredoxin-like_sf"/>
</dbReference>
<keyword evidence="7" id="KW-1185">Reference proteome</keyword>
<feature type="domain" description="FAD-binding FR-type" evidence="5">
    <location>
        <begin position="237"/>
        <end position="341"/>
    </location>
</feature>
<evidence type="ECO:0000313" key="7">
    <source>
        <dbReference type="Proteomes" id="UP000279306"/>
    </source>
</evidence>
<dbReference type="SUPFAM" id="SSF54292">
    <property type="entry name" value="2Fe-2S ferredoxin-like"/>
    <property type="match status" value="1"/>
</dbReference>
<dbReference type="AlphaFoldDB" id="A0A448J1W8"/>
<evidence type="ECO:0000256" key="2">
    <source>
        <dbReference type="ARBA" id="ARBA00023014"/>
    </source>
</evidence>
<dbReference type="SUPFAM" id="SSF52343">
    <property type="entry name" value="Ferredoxin reductase-like, C-terminal NADP-linked domain"/>
    <property type="match status" value="1"/>
</dbReference>
<feature type="compositionally biased region" description="Low complexity" evidence="3">
    <location>
        <begin position="219"/>
        <end position="230"/>
    </location>
</feature>
<dbReference type="Pfam" id="PF03473">
    <property type="entry name" value="MOSC"/>
    <property type="match status" value="1"/>
</dbReference>
<dbReference type="InterPro" id="IPR001041">
    <property type="entry name" value="2Fe-2S_ferredoxin-type"/>
</dbReference>
<dbReference type="Pfam" id="PF00970">
    <property type="entry name" value="FAD_binding_6"/>
    <property type="match status" value="1"/>
</dbReference>
<dbReference type="GO" id="GO:0030170">
    <property type="term" value="F:pyridoxal phosphate binding"/>
    <property type="evidence" value="ECO:0007669"/>
    <property type="project" value="InterPro"/>
</dbReference>
<dbReference type="STRING" id="1791.GCA_001049355_01512"/>
<dbReference type="PANTHER" id="PTHR30212:SF2">
    <property type="entry name" value="PROTEIN YIIM"/>
    <property type="match status" value="1"/>
</dbReference>
<dbReference type="PROSITE" id="PS51340">
    <property type="entry name" value="MOSC"/>
    <property type="match status" value="1"/>
</dbReference>
<evidence type="ECO:0000259" key="5">
    <source>
        <dbReference type="PROSITE" id="PS51384"/>
    </source>
</evidence>
<dbReference type="CDD" id="cd06184">
    <property type="entry name" value="flavohem_like_fad_nad_binding"/>
    <property type="match status" value="1"/>
</dbReference>
<dbReference type="Pfam" id="PF03475">
    <property type="entry name" value="YiiM_3-alpha"/>
    <property type="match status" value="1"/>
</dbReference>
<dbReference type="InterPro" id="IPR011037">
    <property type="entry name" value="Pyrv_Knase-like_insert_dom_sf"/>
</dbReference>
<evidence type="ECO:0000313" key="6">
    <source>
        <dbReference type="EMBL" id="VEG58608.1"/>
    </source>
</evidence>
<dbReference type="SUPFAM" id="SSF50800">
    <property type="entry name" value="PK beta-barrel domain-like"/>
    <property type="match status" value="1"/>
</dbReference>